<evidence type="ECO:0000313" key="2">
    <source>
        <dbReference type="Proteomes" id="UP001597180"/>
    </source>
</evidence>
<sequence length="64" mass="7600">MEENKKTVDIDTVLNQLGIPRDKYDQWLALQEAVKEPIKPQYKGLDKPLFSYMYKELGMMEYSK</sequence>
<evidence type="ECO:0000313" key="1">
    <source>
        <dbReference type="EMBL" id="MFD1220567.1"/>
    </source>
</evidence>
<reference evidence="2" key="1">
    <citation type="journal article" date="2019" name="Int. J. Syst. Evol. Microbiol.">
        <title>The Global Catalogue of Microorganisms (GCM) 10K type strain sequencing project: providing services to taxonomists for standard genome sequencing and annotation.</title>
        <authorList>
            <consortium name="The Broad Institute Genomics Platform"/>
            <consortium name="The Broad Institute Genome Sequencing Center for Infectious Disease"/>
            <person name="Wu L."/>
            <person name="Ma J."/>
        </authorList>
    </citation>
    <scope>NUCLEOTIDE SEQUENCE [LARGE SCALE GENOMIC DNA]</scope>
    <source>
        <strain evidence="2">CCUG 53270</strain>
    </source>
</reference>
<keyword evidence="2" id="KW-1185">Reference proteome</keyword>
<proteinExistence type="predicted"/>
<dbReference type="Proteomes" id="UP001597180">
    <property type="component" value="Unassembled WGS sequence"/>
</dbReference>
<name>A0ABW3UJF6_9BACL</name>
<protein>
    <submittedName>
        <fullName evidence="1">Uncharacterized protein</fullName>
    </submittedName>
</protein>
<dbReference type="EMBL" id="JBHTLU010000013">
    <property type="protein sequence ID" value="MFD1220567.1"/>
    <property type="molecule type" value="Genomic_DNA"/>
</dbReference>
<organism evidence="1 2">
    <name type="scientific">Paenibacillus vulneris</name>
    <dbReference type="NCBI Taxonomy" id="1133364"/>
    <lineage>
        <taxon>Bacteria</taxon>
        <taxon>Bacillati</taxon>
        <taxon>Bacillota</taxon>
        <taxon>Bacilli</taxon>
        <taxon>Bacillales</taxon>
        <taxon>Paenibacillaceae</taxon>
        <taxon>Paenibacillus</taxon>
    </lineage>
</organism>
<accession>A0ABW3UJF6</accession>
<gene>
    <name evidence="1" type="ORF">ACFQ4B_10580</name>
</gene>
<comment type="caution">
    <text evidence="1">The sequence shown here is derived from an EMBL/GenBank/DDBJ whole genome shotgun (WGS) entry which is preliminary data.</text>
</comment>
<dbReference type="RefSeq" id="WP_079912171.1">
    <property type="nucleotide sequence ID" value="NZ_BAABJG010000006.1"/>
</dbReference>